<dbReference type="EMBL" id="OU895877">
    <property type="protein sequence ID" value="CAG9799213.1"/>
    <property type="molecule type" value="Genomic_DNA"/>
</dbReference>
<evidence type="ECO:0000256" key="3">
    <source>
        <dbReference type="SAM" id="MobiDB-lite"/>
    </source>
</evidence>
<feature type="chain" id="PRO_5040426784" evidence="4">
    <location>
        <begin position="17"/>
        <end position="104"/>
    </location>
</feature>
<dbReference type="AlphaFoldDB" id="A0A9N9RLP3"/>
<dbReference type="Proteomes" id="UP001153620">
    <property type="component" value="Chromosome 1"/>
</dbReference>
<protein>
    <submittedName>
        <fullName evidence="5">Uncharacterized protein</fullName>
    </submittedName>
</protein>
<sequence>MKFVIVFALFVACAFAAPQQPVETLKFVNDIQEGGYNFLYETSDGQKRDETGQLKDAPPTPENPNNKVIDIFGSYEFTSPEGRTYRVEYTSGVNGFLPKVSIVN</sequence>
<name>A0A9N9RLP3_9DIPT</name>
<accession>A0A9N9RLP3</accession>
<keyword evidence="1 2" id="KW-0193">Cuticle</keyword>
<evidence type="ECO:0000313" key="6">
    <source>
        <dbReference type="Proteomes" id="UP001153620"/>
    </source>
</evidence>
<dbReference type="PANTHER" id="PTHR10380:SF173">
    <property type="entry name" value="CUTICULAR PROTEIN 47EF, ISOFORM C-RELATED"/>
    <property type="match status" value="1"/>
</dbReference>
<organism evidence="5 6">
    <name type="scientific">Chironomus riparius</name>
    <dbReference type="NCBI Taxonomy" id="315576"/>
    <lineage>
        <taxon>Eukaryota</taxon>
        <taxon>Metazoa</taxon>
        <taxon>Ecdysozoa</taxon>
        <taxon>Arthropoda</taxon>
        <taxon>Hexapoda</taxon>
        <taxon>Insecta</taxon>
        <taxon>Pterygota</taxon>
        <taxon>Neoptera</taxon>
        <taxon>Endopterygota</taxon>
        <taxon>Diptera</taxon>
        <taxon>Nematocera</taxon>
        <taxon>Chironomoidea</taxon>
        <taxon>Chironomidae</taxon>
        <taxon>Chironominae</taxon>
        <taxon>Chironomus</taxon>
    </lineage>
</organism>
<gene>
    <name evidence="5" type="ORF">CHIRRI_LOCUS2182</name>
</gene>
<dbReference type="InterPro" id="IPR000618">
    <property type="entry name" value="Insect_cuticle"/>
</dbReference>
<dbReference type="PANTHER" id="PTHR10380">
    <property type="entry name" value="CUTICLE PROTEIN"/>
    <property type="match status" value="1"/>
</dbReference>
<feature type="compositionally biased region" description="Basic and acidic residues" evidence="3">
    <location>
        <begin position="44"/>
        <end position="53"/>
    </location>
</feature>
<dbReference type="OrthoDB" id="7780226at2759"/>
<feature type="region of interest" description="Disordered" evidence="3">
    <location>
        <begin position="42"/>
        <end position="65"/>
    </location>
</feature>
<dbReference type="Pfam" id="PF00379">
    <property type="entry name" value="Chitin_bind_4"/>
    <property type="match status" value="1"/>
</dbReference>
<dbReference type="PRINTS" id="PR00947">
    <property type="entry name" value="CUTICLE"/>
</dbReference>
<evidence type="ECO:0000313" key="5">
    <source>
        <dbReference type="EMBL" id="CAG9799213.1"/>
    </source>
</evidence>
<dbReference type="GO" id="GO:0008010">
    <property type="term" value="F:structural constituent of chitin-based larval cuticle"/>
    <property type="evidence" value="ECO:0007669"/>
    <property type="project" value="TreeGrafter"/>
</dbReference>
<keyword evidence="6" id="KW-1185">Reference proteome</keyword>
<dbReference type="GO" id="GO:0062129">
    <property type="term" value="C:chitin-based extracellular matrix"/>
    <property type="evidence" value="ECO:0007669"/>
    <property type="project" value="TreeGrafter"/>
</dbReference>
<reference evidence="5" key="1">
    <citation type="submission" date="2022-01" db="EMBL/GenBank/DDBJ databases">
        <authorList>
            <person name="King R."/>
        </authorList>
    </citation>
    <scope>NUCLEOTIDE SEQUENCE</scope>
</reference>
<dbReference type="InterPro" id="IPR050468">
    <property type="entry name" value="Cuticle_Struct_Prot"/>
</dbReference>
<dbReference type="PROSITE" id="PS51155">
    <property type="entry name" value="CHIT_BIND_RR_2"/>
    <property type="match status" value="1"/>
</dbReference>
<feature type="signal peptide" evidence="4">
    <location>
        <begin position="1"/>
        <end position="16"/>
    </location>
</feature>
<reference evidence="5" key="2">
    <citation type="submission" date="2022-10" db="EMBL/GenBank/DDBJ databases">
        <authorList>
            <consortium name="ENA_rothamsted_submissions"/>
            <consortium name="culmorum"/>
            <person name="King R."/>
        </authorList>
    </citation>
    <scope>NUCLEOTIDE SEQUENCE</scope>
</reference>
<evidence type="ECO:0000256" key="4">
    <source>
        <dbReference type="SAM" id="SignalP"/>
    </source>
</evidence>
<evidence type="ECO:0000256" key="1">
    <source>
        <dbReference type="ARBA" id="ARBA00022460"/>
    </source>
</evidence>
<keyword evidence="4" id="KW-0732">Signal</keyword>
<evidence type="ECO:0000256" key="2">
    <source>
        <dbReference type="PROSITE-ProRule" id="PRU00497"/>
    </source>
</evidence>
<proteinExistence type="predicted"/>